<keyword evidence="3" id="KW-1185">Reference proteome</keyword>
<organism evidence="2 3">
    <name type="scientific">Microcoleus asticus IPMA8</name>
    <dbReference type="NCBI Taxonomy" id="2563858"/>
    <lineage>
        <taxon>Bacteria</taxon>
        <taxon>Bacillati</taxon>
        <taxon>Cyanobacteriota</taxon>
        <taxon>Cyanophyceae</taxon>
        <taxon>Oscillatoriophycideae</taxon>
        <taxon>Oscillatoriales</taxon>
        <taxon>Microcoleaceae</taxon>
        <taxon>Microcoleus</taxon>
        <taxon>Microcoleus asticus</taxon>
    </lineage>
</organism>
<sequence>MKLNSFTTRLSTLGRWMAATVLCVSAMAFVWSGAFFSNTAAMASPAVNSMAADPDAGDKVQEKASKDAGRAKNFIRDTEEKVKETAKTNAAKVDRASEDGSVVERKAKKDAATIEKRASEDSARTQEAVDNTKNAVERAVDSIKDVFSN</sequence>
<evidence type="ECO:0000313" key="2">
    <source>
        <dbReference type="EMBL" id="NQE35298.1"/>
    </source>
</evidence>
<accession>A0ABX2CZJ8</accession>
<gene>
    <name evidence="2" type="ORF">E5S67_03028</name>
</gene>
<dbReference type="RefSeq" id="WP_172188572.1">
    <property type="nucleotide sequence ID" value="NZ_CAWPPK010000265.1"/>
</dbReference>
<proteinExistence type="predicted"/>
<evidence type="ECO:0000256" key="1">
    <source>
        <dbReference type="SAM" id="MobiDB-lite"/>
    </source>
</evidence>
<feature type="region of interest" description="Disordered" evidence="1">
    <location>
        <begin position="52"/>
        <end position="132"/>
    </location>
</feature>
<evidence type="ECO:0000313" key="3">
    <source>
        <dbReference type="Proteomes" id="UP000702425"/>
    </source>
</evidence>
<evidence type="ECO:0008006" key="4">
    <source>
        <dbReference type="Google" id="ProtNLM"/>
    </source>
</evidence>
<dbReference type="EMBL" id="SRRZ01000051">
    <property type="protein sequence ID" value="NQE35298.1"/>
    <property type="molecule type" value="Genomic_DNA"/>
</dbReference>
<name>A0ABX2CZJ8_9CYAN</name>
<protein>
    <recommendedName>
        <fullName evidence="4">Late embryogenesis abundant protein</fullName>
    </recommendedName>
</protein>
<reference evidence="2 3" key="1">
    <citation type="journal article" date="2020" name="Sci. Rep.">
        <title>A novel cyanobacterial geosmin producer, revising GeoA distribution and dispersion patterns in Bacteria.</title>
        <authorList>
            <person name="Churro C."/>
            <person name="Semedo-Aguiar A.P."/>
            <person name="Silva A.D."/>
            <person name="Pereira-Leal J.B."/>
            <person name="Leite R.B."/>
        </authorList>
    </citation>
    <scope>NUCLEOTIDE SEQUENCE [LARGE SCALE GENOMIC DNA]</scope>
    <source>
        <strain evidence="2 3">IPMA8</strain>
    </source>
</reference>
<dbReference type="Proteomes" id="UP000702425">
    <property type="component" value="Unassembled WGS sequence"/>
</dbReference>
<feature type="compositionally biased region" description="Basic and acidic residues" evidence="1">
    <location>
        <begin position="56"/>
        <end position="124"/>
    </location>
</feature>
<comment type="caution">
    <text evidence="2">The sequence shown here is derived from an EMBL/GenBank/DDBJ whole genome shotgun (WGS) entry which is preliminary data.</text>
</comment>